<evidence type="ECO:0000313" key="1">
    <source>
        <dbReference type="EMBL" id="KAK1140035.1"/>
    </source>
</evidence>
<sequence length="265" mass="28423">MPPGNDEDYFLPVEDQRVFGAGISRKRVNFVRSSDHELNTTRTSSAPAPSTQTGPSIANKYLSIVLSKSQSSGSTTPDTSTPPPSTFDPNATQSAPPSPSASSQPHDAPAARCEVCQLPLAENADGSSGATENRPHEASLAHQVCLTHSHPPSHLDRSRHGLRYLSAYGWDPDGRRGLGAPGREGILEPLKGRLKVDTVGLGAEGDPEESGKKPKTNSRAPVAKVEKLNAKQVRKGHADAKKRGDRLREMFYQNDDVQKYLSGGE</sequence>
<protein>
    <submittedName>
        <fullName evidence="1">Uncharacterized protein</fullName>
    </submittedName>
</protein>
<dbReference type="Proteomes" id="UP001177260">
    <property type="component" value="Unassembled WGS sequence"/>
</dbReference>
<gene>
    <name evidence="1" type="ORF">N8T08_010944</name>
</gene>
<dbReference type="EMBL" id="JAOPJF010000092">
    <property type="protein sequence ID" value="KAK1140035.1"/>
    <property type="molecule type" value="Genomic_DNA"/>
</dbReference>
<evidence type="ECO:0000313" key="2">
    <source>
        <dbReference type="Proteomes" id="UP001177260"/>
    </source>
</evidence>
<proteinExistence type="predicted"/>
<organism evidence="1 2">
    <name type="scientific">Aspergillus melleus</name>
    <dbReference type="NCBI Taxonomy" id="138277"/>
    <lineage>
        <taxon>Eukaryota</taxon>
        <taxon>Fungi</taxon>
        <taxon>Dikarya</taxon>
        <taxon>Ascomycota</taxon>
        <taxon>Pezizomycotina</taxon>
        <taxon>Eurotiomycetes</taxon>
        <taxon>Eurotiomycetidae</taxon>
        <taxon>Eurotiales</taxon>
        <taxon>Aspergillaceae</taxon>
        <taxon>Aspergillus</taxon>
        <taxon>Aspergillus subgen. Circumdati</taxon>
    </lineage>
</organism>
<name>A0ACC3AQP1_9EURO</name>
<reference evidence="1 2" key="1">
    <citation type="journal article" date="2023" name="ACS Omega">
        <title>Identification of the Neoaspergillic Acid Biosynthesis Gene Cluster by Establishing an In Vitro CRISPR-Ribonucleoprotein Genetic System in Aspergillus melleus.</title>
        <authorList>
            <person name="Yuan B."/>
            <person name="Grau M.F."/>
            <person name="Murata R.M."/>
            <person name="Torok T."/>
            <person name="Venkateswaran K."/>
            <person name="Stajich J.E."/>
            <person name="Wang C.C.C."/>
        </authorList>
    </citation>
    <scope>NUCLEOTIDE SEQUENCE [LARGE SCALE GENOMIC DNA]</scope>
    <source>
        <strain evidence="1 2">IMV 1140</strain>
    </source>
</reference>
<accession>A0ACC3AQP1</accession>
<keyword evidence="2" id="KW-1185">Reference proteome</keyword>
<comment type="caution">
    <text evidence="1">The sequence shown here is derived from an EMBL/GenBank/DDBJ whole genome shotgun (WGS) entry which is preliminary data.</text>
</comment>